<accession>A0ABN7RN83</accession>
<evidence type="ECO:0000313" key="4">
    <source>
        <dbReference type="Proteomes" id="UP001158576"/>
    </source>
</evidence>
<gene>
    <name evidence="3" type="ORF">OKIOD_LOCUS1529</name>
</gene>
<reference evidence="3 4" key="1">
    <citation type="submission" date="2021-04" db="EMBL/GenBank/DDBJ databases">
        <authorList>
            <person name="Bliznina A."/>
        </authorList>
    </citation>
    <scope>NUCLEOTIDE SEQUENCE [LARGE SCALE GENOMIC DNA]</scope>
</reference>
<evidence type="ECO:0000256" key="1">
    <source>
        <dbReference type="SAM" id="Coils"/>
    </source>
</evidence>
<proteinExistence type="predicted"/>
<sequence>MPKQPTIQKAPAQPYPTGGRSIRAPEFQHRGIKSTSTNFTPQPAFSSTPTRVRKRELRPAPYVPMYGQALPDDYFFPKTYTPSTYSLTQVEDFNDAVDEEEEENEQTCGMVKIWMMEKIDKQDKTIESLRNQLEEAKEELTKLKENTKDCICTLP</sequence>
<feature type="coiled-coil region" evidence="1">
    <location>
        <begin position="119"/>
        <end position="153"/>
    </location>
</feature>
<organism evidence="3 4">
    <name type="scientific">Oikopleura dioica</name>
    <name type="common">Tunicate</name>
    <dbReference type="NCBI Taxonomy" id="34765"/>
    <lineage>
        <taxon>Eukaryota</taxon>
        <taxon>Metazoa</taxon>
        <taxon>Chordata</taxon>
        <taxon>Tunicata</taxon>
        <taxon>Appendicularia</taxon>
        <taxon>Copelata</taxon>
        <taxon>Oikopleuridae</taxon>
        <taxon>Oikopleura</taxon>
    </lineage>
</organism>
<keyword evidence="4" id="KW-1185">Reference proteome</keyword>
<dbReference type="EMBL" id="OU015568">
    <property type="protein sequence ID" value="CAG5081828.1"/>
    <property type="molecule type" value="Genomic_DNA"/>
</dbReference>
<evidence type="ECO:0000313" key="3">
    <source>
        <dbReference type="EMBL" id="CAG5081828.1"/>
    </source>
</evidence>
<feature type="compositionally biased region" description="Polar residues" evidence="2">
    <location>
        <begin position="33"/>
        <end position="50"/>
    </location>
</feature>
<feature type="region of interest" description="Disordered" evidence="2">
    <location>
        <begin position="1"/>
        <end position="51"/>
    </location>
</feature>
<protein>
    <submittedName>
        <fullName evidence="3">Oidioi.mRNA.OKI2018_I69.PAR.g9971.t1.cds</fullName>
    </submittedName>
</protein>
<evidence type="ECO:0000256" key="2">
    <source>
        <dbReference type="SAM" id="MobiDB-lite"/>
    </source>
</evidence>
<keyword evidence="1" id="KW-0175">Coiled coil</keyword>
<dbReference type="Proteomes" id="UP001158576">
    <property type="component" value="Chromosome PAR"/>
</dbReference>
<name>A0ABN7RN83_OIKDI</name>